<evidence type="ECO:0000313" key="2">
    <source>
        <dbReference type="Proteomes" id="UP000799640"/>
    </source>
</evidence>
<gene>
    <name evidence="1" type="ORF">EJ06DRAFT_532751</name>
</gene>
<accession>A0A6G1HPH9</accession>
<reference evidence="1" key="1">
    <citation type="journal article" date="2020" name="Stud. Mycol.">
        <title>101 Dothideomycetes genomes: a test case for predicting lifestyles and emergence of pathogens.</title>
        <authorList>
            <person name="Haridas S."/>
            <person name="Albert R."/>
            <person name="Binder M."/>
            <person name="Bloem J."/>
            <person name="Labutti K."/>
            <person name="Salamov A."/>
            <person name="Andreopoulos B."/>
            <person name="Baker S."/>
            <person name="Barry K."/>
            <person name="Bills G."/>
            <person name="Bluhm B."/>
            <person name="Cannon C."/>
            <person name="Castanera R."/>
            <person name="Culley D."/>
            <person name="Daum C."/>
            <person name="Ezra D."/>
            <person name="Gonzalez J."/>
            <person name="Henrissat B."/>
            <person name="Kuo A."/>
            <person name="Liang C."/>
            <person name="Lipzen A."/>
            <person name="Lutzoni F."/>
            <person name="Magnuson J."/>
            <person name="Mondo S."/>
            <person name="Nolan M."/>
            <person name="Ohm R."/>
            <person name="Pangilinan J."/>
            <person name="Park H.-J."/>
            <person name="Ramirez L."/>
            <person name="Alfaro M."/>
            <person name="Sun H."/>
            <person name="Tritt A."/>
            <person name="Yoshinaga Y."/>
            <person name="Zwiers L.-H."/>
            <person name="Turgeon B."/>
            <person name="Goodwin S."/>
            <person name="Spatafora J."/>
            <person name="Crous P."/>
            <person name="Grigoriev I."/>
        </authorList>
    </citation>
    <scope>NUCLEOTIDE SEQUENCE</scope>
    <source>
        <strain evidence="1">CBS 262.69</strain>
    </source>
</reference>
<evidence type="ECO:0000313" key="1">
    <source>
        <dbReference type="EMBL" id="KAF2397757.1"/>
    </source>
</evidence>
<keyword evidence="2" id="KW-1185">Reference proteome</keyword>
<dbReference type="Proteomes" id="UP000799640">
    <property type="component" value="Unassembled WGS sequence"/>
</dbReference>
<proteinExistence type="predicted"/>
<dbReference type="AlphaFoldDB" id="A0A6G1HPH9"/>
<sequence length="88" mass="10278">MLQGVLWGGRSQSGLFRDVFYEFEQVLRLRCDASHVMFHRIWVTGPLLALVDLRPQDKQSRRTAFLQVSTSLQPKLQFQGLKLSYPFH</sequence>
<protein>
    <submittedName>
        <fullName evidence="1">Uncharacterized protein</fullName>
    </submittedName>
</protein>
<name>A0A6G1HPH9_9PEZI</name>
<dbReference type="EMBL" id="ML996702">
    <property type="protein sequence ID" value="KAF2397757.1"/>
    <property type="molecule type" value="Genomic_DNA"/>
</dbReference>
<organism evidence="1 2">
    <name type="scientific">Trichodelitschia bisporula</name>
    <dbReference type="NCBI Taxonomy" id="703511"/>
    <lineage>
        <taxon>Eukaryota</taxon>
        <taxon>Fungi</taxon>
        <taxon>Dikarya</taxon>
        <taxon>Ascomycota</taxon>
        <taxon>Pezizomycotina</taxon>
        <taxon>Dothideomycetes</taxon>
        <taxon>Dothideomycetes incertae sedis</taxon>
        <taxon>Phaeotrichales</taxon>
        <taxon>Phaeotrichaceae</taxon>
        <taxon>Trichodelitschia</taxon>
    </lineage>
</organism>